<evidence type="ECO:0000256" key="8">
    <source>
        <dbReference type="HAMAP-Rule" id="MF_00131"/>
    </source>
</evidence>
<feature type="active site" description="Proton acceptor" evidence="8">
    <location>
        <position position="47"/>
    </location>
</feature>
<dbReference type="Gene3D" id="3.20.20.70">
    <property type="entry name" value="Aldolase class I"/>
    <property type="match status" value="1"/>
</dbReference>
<dbReference type="UniPathway" id="UPA00035">
    <property type="reaction ID" value="UER00044"/>
</dbReference>
<proteinExistence type="inferred from homology"/>
<evidence type="ECO:0000256" key="3">
    <source>
        <dbReference type="ARBA" id="ARBA00022605"/>
    </source>
</evidence>
<comment type="subunit">
    <text evidence="2 8">Tetramer of two alpha and two beta chains.</text>
</comment>
<dbReference type="InterPro" id="IPR018204">
    <property type="entry name" value="Trp_synthase_alpha_AS"/>
</dbReference>
<dbReference type="SUPFAM" id="SSF51366">
    <property type="entry name" value="Ribulose-phoshate binding barrel"/>
    <property type="match status" value="1"/>
</dbReference>
<dbReference type="PANTHER" id="PTHR43406:SF1">
    <property type="entry name" value="TRYPTOPHAN SYNTHASE ALPHA CHAIN, CHLOROPLASTIC"/>
    <property type="match status" value="1"/>
</dbReference>
<comment type="similarity">
    <text evidence="8 9">Belongs to the TrpA family.</text>
</comment>
<sequence>MLERLLRQRLEEKDLLVMAHLVAGYPSFPEGLRLIEAMVAAGVDMVEIQIPFSEPLADGPVIAAANQKALERGATVGQCLDFAAEAAQAFDIPFLVMTYYNIPYRYGLEAFAEALRTRGLKGAILPDLPVEEGSACFGALRRRGLSPIVLFSPLTSPERMRTLAGAADGFVYCVARKGVTGAVTCFDNGLAAYLTRCREATRLPLAVGFGLKDREDIGFLRGRAEIAVVGSELMRCMERGGPEDARRFLEELR</sequence>
<comment type="catalytic activity">
    <reaction evidence="7 8">
        <text>(1S,2R)-1-C-(indol-3-yl)glycerol 3-phosphate + L-serine = D-glyceraldehyde 3-phosphate + L-tryptophan + H2O</text>
        <dbReference type="Rhea" id="RHEA:10532"/>
        <dbReference type="ChEBI" id="CHEBI:15377"/>
        <dbReference type="ChEBI" id="CHEBI:33384"/>
        <dbReference type="ChEBI" id="CHEBI:57912"/>
        <dbReference type="ChEBI" id="CHEBI:58866"/>
        <dbReference type="ChEBI" id="CHEBI:59776"/>
        <dbReference type="EC" id="4.2.1.20"/>
    </reaction>
</comment>
<evidence type="ECO:0000256" key="5">
    <source>
        <dbReference type="ARBA" id="ARBA00023141"/>
    </source>
</evidence>
<evidence type="ECO:0000256" key="1">
    <source>
        <dbReference type="ARBA" id="ARBA00004733"/>
    </source>
</evidence>
<dbReference type="PANTHER" id="PTHR43406">
    <property type="entry name" value="TRYPTOPHAN SYNTHASE, ALPHA CHAIN"/>
    <property type="match status" value="1"/>
</dbReference>
<keyword evidence="3 8" id="KW-0028">Amino-acid biosynthesis</keyword>
<dbReference type="PROSITE" id="PS00167">
    <property type="entry name" value="TRP_SYNTHASE_ALPHA"/>
    <property type="match status" value="1"/>
</dbReference>
<accession>A0A653AI82</accession>
<evidence type="ECO:0000256" key="6">
    <source>
        <dbReference type="ARBA" id="ARBA00023239"/>
    </source>
</evidence>
<keyword evidence="4 8" id="KW-0822">Tryptophan biosynthesis</keyword>
<dbReference type="GO" id="GO:0005829">
    <property type="term" value="C:cytosol"/>
    <property type="evidence" value="ECO:0007669"/>
    <property type="project" value="TreeGrafter"/>
</dbReference>
<reference evidence="10" key="1">
    <citation type="submission" date="2018-07" db="EMBL/GenBank/DDBJ databases">
        <authorList>
            <consortium name="Genoscope - CEA"/>
            <person name="William W."/>
        </authorList>
    </citation>
    <scope>NUCLEOTIDE SEQUENCE</scope>
    <source>
        <strain evidence="10">IK1</strain>
    </source>
</reference>
<dbReference type="CDD" id="cd04724">
    <property type="entry name" value="Tryptophan_synthase_alpha"/>
    <property type="match status" value="1"/>
</dbReference>
<feature type="active site" description="Proton acceptor" evidence="8">
    <location>
        <position position="58"/>
    </location>
</feature>
<dbReference type="EMBL" id="UPXX01000032">
    <property type="protein sequence ID" value="VBB47792.1"/>
    <property type="molecule type" value="Genomic_DNA"/>
</dbReference>
<dbReference type="HAMAP" id="MF_00131">
    <property type="entry name" value="Trp_synth_alpha"/>
    <property type="match status" value="1"/>
</dbReference>
<gene>
    <name evidence="8 10" type="primary">trpA</name>
    <name evidence="10" type="ORF">TRIP_B50587</name>
</gene>
<protein>
    <recommendedName>
        <fullName evidence="8">Tryptophan synthase alpha chain</fullName>
        <ecNumber evidence="8">4.2.1.20</ecNumber>
    </recommendedName>
</protein>
<organism evidence="10">
    <name type="scientific">Uncultured Desulfatiglans sp</name>
    <dbReference type="NCBI Taxonomy" id="1748965"/>
    <lineage>
        <taxon>Bacteria</taxon>
        <taxon>Pseudomonadati</taxon>
        <taxon>Thermodesulfobacteriota</taxon>
        <taxon>Desulfobacteria</taxon>
        <taxon>Desulfatiglandales</taxon>
        <taxon>Desulfatiglandaceae</taxon>
        <taxon>Desulfatiglans</taxon>
        <taxon>environmental samples</taxon>
    </lineage>
</organism>
<keyword evidence="5 8" id="KW-0057">Aromatic amino acid biosynthesis</keyword>
<evidence type="ECO:0000313" key="10">
    <source>
        <dbReference type="EMBL" id="VBB47792.1"/>
    </source>
</evidence>
<dbReference type="AlphaFoldDB" id="A0A653AI82"/>
<dbReference type="NCBIfam" id="TIGR00262">
    <property type="entry name" value="trpA"/>
    <property type="match status" value="1"/>
</dbReference>
<comment type="pathway">
    <text evidence="1 8">Amino-acid biosynthesis; L-tryptophan biosynthesis; L-tryptophan from chorismate: step 5/5.</text>
</comment>
<dbReference type="Pfam" id="PF00290">
    <property type="entry name" value="Trp_syntA"/>
    <property type="match status" value="1"/>
</dbReference>
<evidence type="ECO:0000256" key="2">
    <source>
        <dbReference type="ARBA" id="ARBA00011270"/>
    </source>
</evidence>
<dbReference type="InterPro" id="IPR011060">
    <property type="entry name" value="RibuloseP-bd_barrel"/>
</dbReference>
<dbReference type="EC" id="4.2.1.20" evidence="8"/>
<evidence type="ECO:0000256" key="7">
    <source>
        <dbReference type="ARBA" id="ARBA00049047"/>
    </source>
</evidence>
<name>A0A653AI82_UNCDX</name>
<dbReference type="InterPro" id="IPR013785">
    <property type="entry name" value="Aldolase_TIM"/>
</dbReference>
<keyword evidence="6 8" id="KW-0456">Lyase</keyword>
<dbReference type="InterPro" id="IPR002028">
    <property type="entry name" value="Trp_synthase_suA"/>
</dbReference>
<comment type="function">
    <text evidence="8">The alpha subunit is responsible for the aldol cleavage of indoleglycerol phosphate to indole and glyceraldehyde 3-phosphate.</text>
</comment>
<dbReference type="GO" id="GO:0004834">
    <property type="term" value="F:tryptophan synthase activity"/>
    <property type="evidence" value="ECO:0007669"/>
    <property type="project" value="UniProtKB-UniRule"/>
</dbReference>
<evidence type="ECO:0000256" key="4">
    <source>
        <dbReference type="ARBA" id="ARBA00022822"/>
    </source>
</evidence>
<evidence type="ECO:0000256" key="9">
    <source>
        <dbReference type="RuleBase" id="RU003662"/>
    </source>
</evidence>